<evidence type="ECO:0000256" key="2">
    <source>
        <dbReference type="ARBA" id="ARBA00022485"/>
    </source>
</evidence>
<name>H1YYL7_9EURY</name>
<evidence type="ECO:0000256" key="3">
    <source>
        <dbReference type="ARBA" id="ARBA00022691"/>
    </source>
</evidence>
<dbReference type="RefSeq" id="WP_004078096.1">
    <property type="nucleotide sequence ID" value="NZ_CM001436.1"/>
</dbReference>
<proteinExistence type="predicted"/>
<protein>
    <submittedName>
        <fullName evidence="9">Radical SAM domain protein</fullName>
    </submittedName>
</protein>
<evidence type="ECO:0000256" key="1">
    <source>
        <dbReference type="ARBA" id="ARBA00001966"/>
    </source>
</evidence>
<evidence type="ECO:0000313" key="10">
    <source>
        <dbReference type="Proteomes" id="UP000005741"/>
    </source>
</evidence>
<dbReference type="InterPro" id="IPR007197">
    <property type="entry name" value="rSAM"/>
</dbReference>
<dbReference type="GO" id="GO:0051607">
    <property type="term" value="P:defense response to virus"/>
    <property type="evidence" value="ECO:0007669"/>
    <property type="project" value="UniProtKB-KW"/>
</dbReference>
<evidence type="ECO:0000256" key="4">
    <source>
        <dbReference type="ARBA" id="ARBA00022723"/>
    </source>
</evidence>
<dbReference type="SFLD" id="SFLDG01067">
    <property type="entry name" value="SPASM/twitch_domain_containing"/>
    <property type="match status" value="1"/>
</dbReference>
<dbReference type="InterPro" id="IPR013785">
    <property type="entry name" value="Aldolase_TIM"/>
</dbReference>
<dbReference type="Proteomes" id="UP000005741">
    <property type="component" value="Chromosome"/>
</dbReference>
<keyword evidence="10" id="KW-1185">Reference proteome</keyword>
<evidence type="ECO:0000259" key="8">
    <source>
        <dbReference type="PROSITE" id="PS51918"/>
    </source>
</evidence>
<dbReference type="InterPro" id="IPR051196">
    <property type="entry name" value="RSAD2/Viperin_antiviral"/>
</dbReference>
<dbReference type="HOGENOM" id="CLU_049058_2_1_2"/>
<dbReference type="PANTHER" id="PTHR21339:SF0">
    <property type="entry name" value="S-ADENOSYLMETHIONINE-DEPENDENT NUCLEOTIDE DEHYDRATASE RSAD2"/>
    <property type="match status" value="1"/>
</dbReference>
<dbReference type="NCBIfam" id="NF038283">
    <property type="entry name" value="viperin_w_prok"/>
    <property type="match status" value="1"/>
</dbReference>
<evidence type="ECO:0000313" key="9">
    <source>
        <dbReference type="EMBL" id="EHQ36000.1"/>
    </source>
</evidence>
<organism evidence="9 10">
    <name type="scientific">Methanoplanus limicola DSM 2279</name>
    <dbReference type="NCBI Taxonomy" id="937775"/>
    <lineage>
        <taxon>Archaea</taxon>
        <taxon>Methanobacteriati</taxon>
        <taxon>Methanobacteriota</taxon>
        <taxon>Stenosarchaea group</taxon>
        <taxon>Methanomicrobia</taxon>
        <taxon>Methanomicrobiales</taxon>
        <taxon>Methanomicrobiaceae</taxon>
        <taxon>Methanoplanus</taxon>
    </lineage>
</organism>
<dbReference type="InterPro" id="IPR058240">
    <property type="entry name" value="rSAM_sf"/>
</dbReference>
<dbReference type="GO" id="GO:0003824">
    <property type="term" value="F:catalytic activity"/>
    <property type="evidence" value="ECO:0007669"/>
    <property type="project" value="InterPro"/>
</dbReference>
<keyword evidence="3" id="KW-0949">S-adenosyl-L-methionine</keyword>
<dbReference type="GO" id="GO:0051539">
    <property type="term" value="F:4 iron, 4 sulfur cluster binding"/>
    <property type="evidence" value="ECO:0007669"/>
    <property type="project" value="UniProtKB-KW"/>
</dbReference>
<keyword evidence="7" id="KW-0051">Antiviral defense</keyword>
<accession>H1YYL7</accession>
<reference evidence="9 10" key="1">
    <citation type="submission" date="2011-10" db="EMBL/GenBank/DDBJ databases">
        <title>The Improved High-Quality Draft genome of Methanoplanus limicola DSM 2279.</title>
        <authorList>
            <consortium name="US DOE Joint Genome Institute (JGI-PGF)"/>
            <person name="Lucas S."/>
            <person name="Copeland A."/>
            <person name="Lapidus A."/>
            <person name="Glavina del Rio T."/>
            <person name="Dalin E."/>
            <person name="Tice H."/>
            <person name="Bruce D."/>
            <person name="Goodwin L."/>
            <person name="Pitluck S."/>
            <person name="Peters L."/>
            <person name="Mikhailova N."/>
            <person name="Lu M."/>
            <person name="Kyrpides N."/>
            <person name="Mavromatis K."/>
            <person name="Ivanova N."/>
            <person name="Markowitz V."/>
            <person name="Cheng J.-F."/>
            <person name="Hugenholtz P."/>
            <person name="Woyke T."/>
            <person name="Wu D."/>
            <person name="Wirth R."/>
            <person name="Brambilla E.-M."/>
            <person name="Klenk H.-P."/>
            <person name="Eisen J.A."/>
        </authorList>
    </citation>
    <scope>NUCLEOTIDE SEQUENCE [LARGE SCALE GENOMIC DNA]</scope>
    <source>
        <strain evidence="9 10">DSM 2279</strain>
    </source>
</reference>
<dbReference type="GO" id="GO:0046872">
    <property type="term" value="F:metal ion binding"/>
    <property type="evidence" value="ECO:0007669"/>
    <property type="project" value="UniProtKB-KW"/>
</dbReference>
<dbReference type="EMBL" id="CM001436">
    <property type="protein sequence ID" value="EHQ36000.1"/>
    <property type="molecule type" value="Genomic_DNA"/>
</dbReference>
<keyword evidence="6" id="KW-0411">Iron-sulfur</keyword>
<sequence length="277" mass="31474">MSKTASIRSVNWHLISACNYSCKFCFARNLGEKPVPYSEGLEILKRLHEAGMEKINFAGGEPLLHPHIFDYCHEAHDLGMVVSVTTNGSKLTEKLVHENRRHIDWIGLSVDSACEDTEILLGRGRGGHVGHCTEISDAIREAEIRLKINTTVTALSWMENMGNFIRRVNPDRWKVFQMLHIKGENDDAVPWLSITDSQFDYFKNNHKKVILKNSTGPVFEFADMMESSYFMLTPGGKVKTDTGRVITKFQLEAVLHRGVSNYVFEDQYFGRGGVYAW</sequence>
<dbReference type="InParanoid" id="H1YYL7"/>
<keyword evidence="4" id="KW-0479">Metal-binding</keyword>
<dbReference type="SFLD" id="SFLDS00029">
    <property type="entry name" value="Radical_SAM"/>
    <property type="match status" value="1"/>
</dbReference>
<feature type="domain" description="Radical SAM core" evidence="8">
    <location>
        <begin position="1"/>
        <end position="212"/>
    </location>
</feature>
<gene>
    <name evidence="9" type="ORF">Metlim_1901</name>
</gene>
<dbReference type="STRING" id="937775.Metlim_1901"/>
<evidence type="ECO:0000256" key="5">
    <source>
        <dbReference type="ARBA" id="ARBA00023004"/>
    </source>
</evidence>
<dbReference type="CDD" id="cd01335">
    <property type="entry name" value="Radical_SAM"/>
    <property type="match status" value="1"/>
</dbReference>
<evidence type="ECO:0000256" key="6">
    <source>
        <dbReference type="ARBA" id="ARBA00023014"/>
    </source>
</evidence>
<dbReference type="SUPFAM" id="SSF102114">
    <property type="entry name" value="Radical SAM enzymes"/>
    <property type="match status" value="1"/>
</dbReference>
<dbReference type="AlphaFoldDB" id="H1YYL7"/>
<dbReference type="PANTHER" id="PTHR21339">
    <property type="entry name" value="RADICAL S-ADENOSYL METHIONINE DOMAIN-CONTAINING PROTEIN 2"/>
    <property type="match status" value="1"/>
</dbReference>
<keyword evidence="5" id="KW-0408">Iron</keyword>
<dbReference type="PROSITE" id="PS51918">
    <property type="entry name" value="RADICAL_SAM"/>
    <property type="match status" value="1"/>
</dbReference>
<evidence type="ECO:0000256" key="7">
    <source>
        <dbReference type="ARBA" id="ARBA00023118"/>
    </source>
</evidence>
<dbReference type="Pfam" id="PF04055">
    <property type="entry name" value="Radical_SAM"/>
    <property type="match status" value="1"/>
</dbReference>
<comment type="cofactor">
    <cofactor evidence="1">
        <name>[4Fe-4S] cluster</name>
        <dbReference type="ChEBI" id="CHEBI:49883"/>
    </cofactor>
</comment>
<keyword evidence="2" id="KW-0004">4Fe-4S</keyword>
<dbReference type="Gene3D" id="3.20.20.70">
    <property type="entry name" value="Aldolase class I"/>
    <property type="match status" value="1"/>
</dbReference>
<dbReference type="OrthoDB" id="5620at2157"/>